<proteinExistence type="predicted"/>
<keyword evidence="3 6" id="KW-0812">Transmembrane</keyword>
<feature type="transmembrane region" description="Helical" evidence="6">
    <location>
        <begin position="102"/>
        <end position="121"/>
    </location>
</feature>
<evidence type="ECO:0000313" key="7">
    <source>
        <dbReference type="EMBL" id="OYR17571.1"/>
    </source>
</evidence>
<sequence length="262" mass="27813">MGQSAFAAIGAYATVLLVIKLNLPWMVASLIALIINGAMALLLGRVVVKLRGVYFVLVTFSFAEFVRLVLLEWSDVTGGASGISSIPPLSVFGYTVQTVQQWYAVVAVLAIITTAIMLRFFGTPEGTSFIATDTNPELAEATGISVSKVQLTAFILGATITAFGGILYSGYMGFISPESFNVHMAIAMVTMLVVGGVRSTWGPVLGAIILTPLPEFLRGSLHYQHLLYGVVLVAILVFLPRGVSSIGSLLGLQKLFGKVHNA</sequence>
<reference evidence="7 8" key="1">
    <citation type="submission" date="2017-07" db="EMBL/GenBank/DDBJ databases">
        <title>Phylogenetic study on the rhizospheric bacterium Ochrobactrum sp. A44.</title>
        <authorList>
            <person name="Krzyzanowska D.M."/>
            <person name="Ossowicki A."/>
            <person name="Rajewska M."/>
            <person name="Maciag T."/>
            <person name="Kaczynski Z."/>
            <person name="Czerwicka M."/>
            <person name="Jafra S."/>
        </authorList>
    </citation>
    <scope>NUCLEOTIDE SEQUENCE [LARGE SCALE GENOMIC DNA]</scope>
    <source>
        <strain evidence="7 8">DSM 7216</strain>
    </source>
</reference>
<feature type="transmembrane region" description="Helical" evidence="6">
    <location>
        <begin position="149"/>
        <end position="168"/>
    </location>
</feature>
<feature type="transmembrane region" description="Helical" evidence="6">
    <location>
        <begin position="52"/>
        <end position="70"/>
    </location>
</feature>
<dbReference type="PANTHER" id="PTHR30482">
    <property type="entry name" value="HIGH-AFFINITY BRANCHED-CHAIN AMINO ACID TRANSPORT SYSTEM PERMEASE"/>
    <property type="match status" value="1"/>
</dbReference>
<gene>
    <name evidence="7" type="ORF">CEV31_4371</name>
</gene>
<name>A0A256FT01_9HYPH</name>
<keyword evidence="4 6" id="KW-1133">Transmembrane helix</keyword>
<dbReference type="GO" id="GO:0005886">
    <property type="term" value="C:plasma membrane"/>
    <property type="evidence" value="ECO:0007669"/>
    <property type="project" value="UniProtKB-SubCell"/>
</dbReference>
<accession>A0A256FT01</accession>
<feature type="transmembrane region" description="Helical" evidence="6">
    <location>
        <begin position="180"/>
        <end position="201"/>
    </location>
</feature>
<dbReference type="GO" id="GO:0015658">
    <property type="term" value="F:branched-chain amino acid transmembrane transporter activity"/>
    <property type="evidence" value="ECO:0007669"/>
    <property type="project" value="InterPro"/>
</dbReference>
<dbReference type="EMBL" id="NNRJ01000033">
    <property type="protein sequence ID" value="OYR17571.1"/>
    <property type="molecule type" value="Genomic_DNA"/>
</dbReference>
<keyword evidence="8" id="KW-1185">Reference proteome</keyword>
<feature type="transmembrane region" description="Helical" evidence="6">
    <location>
        <begin position="76"/>
        <end position="95"/>
    </location>
</feature>
<dbReference type="Proteomes" id="UP000215590">
    <property type="component" value="Unassembled WGS sequence"/>
</dbReference>
<protein>
    <submittedName>
        <fullName evidence="7">Branched-chain amino acid transport system / permease component family protein</fullName>
    </submittedName>
</protein>
<keyword evidence="5 6" id="KW-0472">Membrane</keyword>
<evidence type="ECO:0000256" key="5">
    <source>
        <dbReference type="ARBA" id="ARBA00023136"/>
    </source>
</evidence>
<dbReference type="InterPro" id="IPR043428">
    <property type="entry name" value="LivM-like"/>
</dbReference>
<dbReference type="Pfam" id="PF02653">
    <property type="entry name" value="BPD_transp_2"/>
    <property type="match status" value="1"/>
</dbReference>
<evidence type="ECO:0000256" key="1">
    <source>
        <dbReference type="ARBA" id="ARBA00004651"/>
    </source>
</evidence>
<organism evidence="7 8">
    <name type="scientific">Brucella thiophenivorans</name>
    <dbReference type="NCBI Taxonomy" id="571255"/>
    <lineage>
        <taxon>Bacteria</taxon>
        <taxon>Pseudomonadati</taxon>
        <taxon>Pseudomonadota</taxon>
        <taxon>Alphaproteobacteria</taxon>
        <taxon>Hyphomicrobiales</taxon>
        <taxon>Brucellaceae</taxon>
        <taxon>Brucella/Ochrobactrum group</taxon>
        <taxon>Brucella</taxon>
    </lineage>
</organism>
<keyword evidence="2" id="KW-1003">Cell membrane</keyword>
<feature type="transmembrane region" description="Helical" evidence="6">
    <location>
        <begin position="23"/>
        <end position="43"/>
    </location>
</feature>
<dbReference type="CDD" id="cd06581">
    <property type="entry name" value="TM_PBP1_LivM_like"/>
    <property type="match status" value="1"/>
</dbReference>
<evidence type="ECO:0000256" key="3">
    <source>
        <dbReference type="ARBA" id="ARBA00022692"/>
    </source>
</evidence>
<comment type="caution">
    <text evidence="7">The sequence shown here is derived from an EMBL/GenBank/DDBJ whole genome shotgun (WGS) entry which is preliminary data.</text>
</comment>
<evidence type="ECO:0000256" key="4">
    <source>
        <dbReference type="ARBA" id="ARBA00022989"/>
    </source>
</evidence>
<dbReference type="InterPro" id="IPR001851">
    <property type="entry name" value="ABC_transp_permease"/>
</dbReference>
<dbReference type="AlphaFoldDB" id="A0A256FT01"/>
<comment type="subcellular location">
    <subcellularLocation>
        <location evidence="1">Cell membrane</location>
        <topology evidence="1">Multi-pass membrane protein</topology>
    </subcellularLocation>
</comment>
<dbReference type="PANTHER" id="PTHR30482:SF20">
    <property type="entry name" value="HIGH-AFFINITY BRANCHED-CHAIN AMINO ACID TRANSPORT SYSTEM PERMEASE PROTEIN LIVM"/>
    <property type="match status" value="1"/>
</dbReference>
<evidence type="ECO:0000256" key="2">
    <source>
        <dbReference type="ARBA" id="ARBA00022475"/>
    </source>
</evidence>
<evidence type="ECO:0000313" key="8">
    <source>
        <dbReference type="Proteomes" id="UP000215590"/>
    </source>
</evidence>
<evidence type="ECO:0000256" key="6">
    <source>
        <dbReference type="SAM" id="Phobius"/>
    </source>
</evidence>